<dbReference type="PANTHER" id="PTHR37534">
    <property type="entry name" value="TRANSCRIPTIONAL ACTIVATOR PROTEIN UGA3"/>
    <property type="match status" value="1"/>
</dbReference>
<dbReference type="RefSeq" id="XP_022465784.1">
    <property type="nucleotide sequence ID" value="XM_022609382.1"/>
</dbReference>
<dbReference type="KEGG" id="kng:KNAG_0H01260"/>
<accession>J7S8H5</accession>
<dbReference type="GeneID" id="34527271"/>
<dbReference type="AlphaFoldDB" id="J7S8H5"/>
<dbReference type="EMBL" id="HE978321">
    <property type="protein sequence ID" value="CCK71539.1"/>
    <property type="molecule type" value="Genomic_DNA"/>
</dbReference>
<dbReference type="GO" id="GO:0000981">
    <property type="term" value="F:DNA-binding transcription factor activity, RNA polymerase II-specific"/>
    <property type="evidence" value="ECO:0007669"/>
    <property type="project" value="InterPro"/>
</dbReference>
<feature type="compositionally biased region" description="Low complexity" evidence="3">
    <location>
        <begin position="9"/>
        <end position="18"/>
    </location>
</feature>
<dbReference type="eggNOG" id="ENOG502QW5G">
    <property type="taxonomic scope" value="Eukaryota"/>
</dbReference>
<dbReference type="CDD" id="cd00067">
    <property type="entry name" value="GAL4"/>
    <property type="match status" value="1"/>
</dbReference>
<dbReference type="GO" id="GO:0008270">
    <property type="term" value="F:zinc ion binding"/>
    <property type="evidence" value="ECO:0007669"/>
    <property type="project" value="InterPro"/>
</dbReference>
<dbReference type="InterPro" id="IPR021858">
    <property type="entry name" value="Fun_TF"/>
</dbReference>
<dbReference type="STRING" id="1071383.J7S8H5"/>
<dbReference type="GO" id="GO:0000978">
    <property type="term" value="F:RNA polymerase II cis-regulatory region sequence-specific DNA binding"/>
    <property type="evidence" value="ECO:0007669"/>
    <property type="project" value="EnsemblFungi"/>
</dbReference>
<feature type="region of interest" description="Disordered" evidence="3">
    <location>
        <begin position="96"/>
        <end position="129"/>
    </location>
</feature>
<dbReference type="InterPro" id="IPR036864">
    <property type="entry name" value="Zn2-C6_fun-type_DNA-bd_sf"/>
</dbReference>
<protein>
    <recommendedName>
        <fullName evidence="4">Zn(2)-C6 fungal-type domain-containing protein</fullName>
    </recommendedName>
</protein>
<evidence type="ECO:0000313" key="6">
    <source>
        <dbReference type="Proteomes" id="UP000006310"/>
    </source>
</evidence>
<dbReference type="Pfam" id="PF00172">
    <property type="entry name" value="Zn_clus"/>
    <property type="match status" value="1"/>
</dbReference>
<dbReference type="GO" id="GO:0005634">
    <property type="term" value="C:nucleus"/>
    <property type="evidence" value="ECO:0007669"/>
    <property type="project" value="UniProtKB-SubCell"/>
</dbReference>
<evidence type="ECO:0000256" key="1">
    <source>
        <dbReference type="ARBA" id="ARBA00004123"/>
    </source>
</evidence>
<evidence type="ECO:0000313" key="5">
    <source>
        <dbReference type="EMBL" id="CCK71539.1"/>
    </source>
</evidence>
<dbReference type="GO" id="GO:2001196">
    <property type="term" value="P:positive regulation of lysine biosynthetic process via alpha-aminoadipate and saccharopine"/>
    <property type="evidence" value="ECO:0007669"/>
    <property type="project" value="EnsemblFungi"/>
</dbReference>
<organism evidence="5 6">
    <name type="scientific">Huiozyma naganishii (strain ATCC MYA-139 / BCRC 22969 / CBS 8797 / KCTC 17520 / NBRC 10181 / NCYC 3082 / Yp74L-3)</name>
    <name type="common">Yeast</name>
    <name type="synonym">Kazachstania naganishii</name>
    <dbReference type="NCBI Taxonomy" id="1071383"/>
    <lineage>
        <taxon>Eukaryota</taxon>
        <taxon>Fungi</taxon>
        <taxon>Dikarya</taxon>
        <taxon>Ascomycota</taxon>
        <taxon>Saccharomycotina</taxon>
        <taxon>Saccharomycetes</taxon>
        <taxon>Saccharomycetales</taxon>
        <taxon>Saccharomycetaceae</taxon>
        <taxon>Huiozyma</taxon>
    </lineage>
</organism>
<evidence type="ECO:0000256" key="2">
    <source>
        <dbReference type="ARBA" id="ARBA00023242"/>
    </source>
</evidence>
<comment type="subcellular location">
    <subcellularLocation>
        <location evidence="1">Nucleus</location>
    </subcellularLocation>
</comment>
<feature type="region of interest" description="Disordered" evidence="3">
    <location>
        <begin position="1"/>
        <end position="41"/>
    </location>
</feature>
<gene>
    <name evidence="5" type="primary">KNAG0H01260</name>
    <name evidence="5" type="ordered locus">KNAG_0H01260</name>
</gene>
<feature type="domain" description="Zn(2)-C6 fungal-type" evidence="4">
    <location>
        <begin position="138"/>
        <end position="168"/>
    </location>
</feature>
<dbReference type="PROSITE" id="PS50048">
    <property type="entry name" value="ZN2_CY6_FUNGAL_2"/>
    <property type="match status" value="1"/>
</dbReference>
<dbReference type="Gene3D" id="4.10.240.10">
    <property type="entry name" value="Zn(2)-C6 fungal-type DNA-binding domain"/>
    <property type="match status" value="1"/>
</dbReference>
<dbReference type="Proteomes" id="UP000006310">
    <property type="component" value="Chromosome 8"/>
</dbReference>
<evidence type="ECO:0000256" key="3">
    <source>
        <dbReference type="SAM" id="MobiDB-lite"/>
    </source>
</evidence>
<sequence>MFPDGNGGHLYSSHLSGSPTDDREFGSVLSPPGNYLSPSSLDSRSSFVTGAYDSKNTATTPSSLSILNASSLEPLPSIYSNNNKIMDASNLINLKGEEAPRSGAPPTADNSPCNESNSESTHGSKNGHIVKRKYSRNGCVECKRRRMKCDETKPKCWQCDRLNRDCVYVLNQKNKKRKTTKRSKKNQPEDKETEIADINVDSHFNNNVELTHLSEPERSLSVPNLVPVEQMNGYDTNLLMQNLNDIVNMKLNESIMLNSDLKDFDLPDLDIPDLLVGGTSSANSVPISFLVNNIIQFNIKISAFKLGGVHDDYLKVFYNDCLDSIAPFFQDQGNPLRDILLSFARNESYLLSAILSIGASLAHRKSGKLEDEKNYCAYLSHCLNLLSEQFKNESNVVNKIEPIILTVILLAWDCIYTMNSRWRSHLKGVTDLFKKINEGKSSKVLNVAKCWFKVIETFASISTVLGGSLTDEDMDVIFDPYNYQYVDSLKFLNIMTPLNEFNLLRGHKEDFDLVIREVIRALNYIRSSERNEVSSKTGMLGKNMDYLLWTPQMGKGKEHISYFRIQKILVEIDRQLEYQFIDKSGIIPVGSSSHPEKSFIKDNAIDTVTLRNGEKIAISWYDISHQTQVLSFLLIVLLKLLGIPKESISVQQVVQKIMSFFKYLDSDDPPQNSRTCYSNFAVLMAGLNAMDEDTRNIVKRYYKVNGANFRRLTEHNLTRLEKVWYGTDDDYKLADQDVLTW</sequence>
<evidence type="ECO:0000259" key="4">
    <source>
        <dbReference type="PROSITE" id="PS50048"/>
    </source>
</evidence>
<dbReference type="OrthoDB" id="424974at2759"/>
<reference evidence="5 6" key="1">
    <citation type="journal article" date="2011" name="Proc. Natl. Acad. Sci. U.S.A.">
        <title>Evolutionary erosion of yeast sex chromosomes by mating-type switching accidents.</title>
        <authorList>
            <person name="Gordon J.L."/>
            <person name="Armisen D."/>
            <person name="Proux-Wera E."/>
            <person name="Oheigeartaigh S.S."/>
            <person name="Byrne K.P."/>
            <person name="Wolfe K.H."/>
        </authorList>
    </citation>
    <scope>NUCLEOTIDE SEQUENCE [LARGE SCALE GENOMIC DNA]</scope>
    <source>
        <strain evidence="6">ATCC MYA-139 / BCRC 22969 / CBS 8797 / CCRC 22969 / KCTC 17520 / NBRC 10181 / NCYC 3082</strain>
    </source>
</reference>
<keyword evidence="6" id="KW-1185">Reference proteome</keyword>
<dbReference type="GO" id="GO:0045944">
    <property type="term" value="P:positive regulation of transcription by RNA polymerase II"/>
    <property type="evidence" value="ECO:0007669"/>
    <property type="project" value="EnsemblFungi"/>
</dbReference>
<name>J7S8H5_HUIN7</name>
<dbReference type="PROSITE" id="PS00463">
    <property type="entry name" value="ZN2_CY6_FUNGAL_1"/>
    <property type="match status" value="1"/>
</dbReference>
<feature type="compositionally biased region" description="Basic residues" evidence="3">
    <location>
        <begin position="173"/>
        <end position="185"/>
    </location>
</feature>
<dbReference type="HOGENOM" id="CLU_014489_1_0_1"/>
<feature type="region of interest" description="Disordered" evidence="3">
    <location>
        <begin position="173"/>
        <end position="193"/>
    </location>
</feature>
<dbReference type="SUPFAM" id="SSF57701">
    <property type="entry name" value="Zn2/Cys6 DNA-binding domain"/>
    <property type="match status" value="1"/>
</dbReference>
<dbReference type="Pfam" id="PF11951">
    <property type="entry name" value="Fungal_trans_2"/>
    <property type="match status" value="1"/>
</dbReference>
<dbReference type="InterPro" id="IPR001138">
    <property type="entry name" value="Zn2Cys6_DnaBD"/>
</dbReference>
<feature type="compositionally biased region" description="Polar residues" evidence="3">
    <location>
        <begin position="108"/>
        <end position="124"/>
    </location>
</feature>
<proteinExistence type="predicted"/>
<dbReference type="OMA" id="WYDISHQ"/>
<keyword evidence="2" id="KW-0539">Nucleus</keyword>
<reference evidence="6" key="2">
    <citation type="submission" date="2012-08" db="EMBL/GenBank/DDBJ databases">
        <title>Genome sequence of Kazachstania naganishii.</title>
        <authorList>
            <person name="Gordon J.L."/>
            <person name="Armisen D."/>
            <person name="Proux-Wera E."/>
            <person name="OhEigeartaigh S.S."/>
            <person name="Byrne K.P."/>
            <person name="Wolfe K.H."/>
        </authorList>
    </citation>
    <scope>NUCLEOTIDE SEQUENCE [LARGE SCALE GENOMIC DNA]</scope>
    <source>
        <strain evidence="6">ATCC MYA-139 / BCRC 22969 / CBS 8797 / CCRC 22969 / KCTC 17520 / NBRC 10181 / NCYC 3082</strain>
    </source>
</reference>
<dbReference type="SMART" id="SM00066">
    <property type="entry name" value="GAL4"/>
    <property type="match status" value="1"/>
</dbReference>
<dbReference type="PANTHER" id="PTHR37534:SF49">
    <property type="entry name" value="LYSINE BIOSYNTHESIS REGULATORY PROTEIN LYS14"/>
    <property type="match status" value="1"/>
</dbReference>